<dbReference type="AlphaFoldDB" id="A0A2N9VQR7"/>
<feature type="domain" description="Carrier" evidence="1">
    <location>
        <begin position="1"/>
        <end position="84"/>
    </location>
</feature>
<dbReference type="Gene3D" id="1.10.1200.10">
    <property type="entry name" value="ACP-like"/>
    <property type="match status" value="1"/>
</dbReference>
<proteinExistence type="predicted"/>
<evidence type="ECO:0000313" key="3">
    <source>
        <dbReference type="Proteomes" id="UP000232163"/>
    </source>
</evidence>
<dbReference type="OrthoDB" id="123083at2"/>
<dbReference type="Proteomes" id="UP000232163">
    <property type="component" value="Unassembled WGS sequence"/>
</dbReference>
<dbReference type="Pfam" id="PF00550">
    <property type="entry name" value="PP-binding"/>
    <property type="match status" value="1"/>
</dbReference>
<reference evidence="3" key="1">
    <citation type="journal article" date="2017" name="Int J Environ Stud">
        <title>Does the Miocene-Pliocene relict legume Oxytropis triphylla form nitrogen-fixing nodules with a combination of bacterial strains?</title>
        <authorList>
            <person name="Safronova V."/>
            <person name="Belimov A."/>
            <person name="Sazanova A."/>
            <person name="Kuznetsova I."/>
            <person name="Popova J."/>
            <person name="Andronov E."/>
            <person name="Verkhozina A."/>
            <person name="Tikhonovich I."/>
        </authorList>
    </citation>
    <scope>NUCLEOTIDE SEQUENCE [LARGE SCALE GENOMIC DNA]</scope>
    <source>
        <strain evidence="3">Tri-38</strain>
    </source>
</reference>
<dbReference type="PROSITE" id="PS50075">
    <property type="entry name" value="CARRIER"/>
    <property type="match status" value="1"/>
</dbReference>
<dbReference type="SUPFAM" id="SSF47336">
    <property type="entry name" value="ACP-like"/>
    <property type="match status" value="1"/>
</dbReference>
<comment type="caution">
    <text evidence="2">The sequence shown here is derived from an EMBL/GenBank/DDBJ whole genome shotgun (WGS) entry which is preliminary data.</text>
</comment>
<keyword evidence="3" id="KW-1185">Reference proteome</keyword>
<dbReference type="EMBL" id="MZMT01000053">
    <property type="protein sequence ID" value="PIO41835.1"/>
    <property type="molecule type" value="Genomic_DNA"/>
</dbReference>
<protein>
    <recommendedName>
        <fullName evidence="1">Carrier domain-containing protein</fullName>
    </recommendedName>
</protein>
<gene>
    <name evidence="2" type="ORF">B5P45_22410</name>
</gene>
<dbReference type="InterPro" id="IPR009081">
    <property type="entry name" value="PP-bd_ACP"/>
</dbReference>
<dbReference type="RefSeq" id="WP_099999594.1">
    <property type="nucleotide sequence ID" value="NZ_CP017940.1"/>
</dbReference>
<evidence type="ECO:0000313" key="2">
    <source>
        <dbReference type="EMBL" id="PIO41835.1"/>
    </source>
</evidence>
<accession>A0A2N9VQR7</accession>
<dbReference type="KEGG" id="pht:BLM14_11970"/>
<organism evidence="2 3">
    <name type="scientific">Phyllobacterium zundukense</name>
    <dbReference type="NCBI Taxonomy" id="1867719"/>
    <lineage>
        <taxon>Bacteria</taxon>
        <taxon>Pseudomonadati</taxon>
        <taxon>Pseudomonadota</taxon>
        <taxon>Alphaproteobacteria</taxon>
        <taxon>Hyphomicrobiales</taxon>
        <taxon>Phyllobacteriaceae</taxon>
        <taxon>Phyllobacterium</taxon>
    </lineage>
</organism>
<dbReference type="InterPro" id="IPR036736">
    <property type="entry name" value="ACP-like_sf"/>
</dbReference>
<name>A0A2N9VQR7_9HYPH</name>
<evidence type="ECO:0000259" key="1">
    <source>
        <dbReference type="PROSITE" id="PS50075"/>
    </source>
</evidence>
<sequence>MNRQQVREKIIEAYQEVISTSKSLAKVDLTDDTKLFESGLDSLGFAILFAKLHDDLGWDPFSLTEAPFEPETFGDFVAFYADNQP</sequence>